<name>A0ABR3R395_9PLEO</name>
<accession>A0ABR3R395</accession>
<protein>
    <submittedName>
        <fullName evidence="1">Uncharacterized protein</fullName>
    </submittedName>
</protein>
<sequence>MNYCIVAFAIIIIISTVQWFVDGRRNFTGPRTDLGLEVLEVVQSEQQDDLHGVTDGKKYDEEPRV</sequence>
<proteinExistence type="predicted"/>
<reference evidence="1 2" key="1">
    <citation type="submission" date="2024-02" db="EMBL/GenBank/DDBJ databases">
        <title>De novo assembly and annotation of 12 fungi associated with fruit tree decline syndrome in Ontario, Canada.</title>
        <authorList>
            <person name="Sulman M."/>
            <person name="Ellouze W."/>
            <person name="Ilyukhin E."/>
        </authorList>
    </citation>
    <scope>NUCLEOTIDE SEQUENCE [LARGE SCALE GENOMIC DNA]</scope>
    <source>
        <strain evidence="1 2">M42-189</strain>
    </source>
</reference>
<comment type="caution">
    <text evidence="1">The sequence shown here is derived from an EMBL/GenBank/DDBJ whole genome shotgun (WGS) entry which is preliminary data.</text>
</comment>
<organism evidence="1 2">
    <name type="scientific">Paraconiothyrium brasiliense</name>
    <dbReference type="NCBI Taxonomy" id="300254"/>
    <lineage>
        <taxon>Eukaryota</taxon>
        <taxon>Fungi</taxon>
        <taxon>Dikarya</taxon>
        <taxon>Ascomycota</taxon>
        <taxon>Pezizomycotina</taxon>
        <taxon>Dothideomycetes</taxon>
        <taxon>Pleosporomycetidae</taxon>
        <taxon>Pleosporales</taxon>
        <taxon>Massarineae</taxon>
        <taxon>Didymosphaeriaceae</taxon>
        <taxon>Paraconiothyrium</taxon>
    </lineage>
</organism>
<keyword evidence="2" id="KW-1185">Reference proteome</keyword>
<evidence type="ECO:0000313" key="2">
    <source>
        <dbReference type="Proteomes" id="UP001521785"/>
    </source>
</evidence>
<dbReference type="EMBL" id="JAKJXO020000011">
    <property type="protein sequence ID" value="KAL1598900.1"/>
    <property type="molecule type" value="Genomic_DNA"/>
</dbReference>
<evidence type="ECO:0000313" key="1">
    <source>
        <dbReference type="EMBL" id="KAL1598900.1"/>
    </source>
</evidence>
<gene>
    <name evidence="1" type="ORF">SLS60_008045</name>
</gene>
<dbReference type="Proteomes" id="UP001521785">
    <property type="component" value="Unassembled WGS sequence"/>
</dbReference>